<gene>
    <name evidence="1" type="ORF">EBB_03700</name>
</gene>
<dbReference type="RefSeq" id="WP_192392523.1">
    <property type="nucleotide sequence ID" value="NZ_CAJHIU010000001.1"/>
</dbReference>
<keyword evidence="2" id="KW-1185">Reference proteome</keyword>
<dbReference type="EMBL" id="JACXST010000001">
    <property type="protein sequence ID" value="MBD9359665.1"/>
    <property type="molecule type" value="Genomic_DNA"/>
</dbReference>
<protein>
    <submittedName>
        <fullName evidence="1">Uncharacterized protein</fullName>
    </submittedName>
</protein>
<sequence length="90" mass="9797">MESINHRGSSAWLRNHHLRHRPAFAGPHQWRNLNPIVIGIMPGAAGEKLGGVNLAQRLTDLAAATTRDAQQAQVDPILKAWSEPAAALHL</sequence>
<accession>A0ABR9D9P0</accession>
<evidence type="ECO:0000313" key="1">
    <source>
        <dbReference type="EMBL" id="MBD9359665.1"/>
    </source>
</evidence>
<proteinExistence type="predicted"/>
<reference evidence="1 2" key="1">
    <citation type="submission" date="2020-09" db="EMBL/GenBank/DDBJ databases">
        <title>Methylomonas albis sp. nov. and Methylomonas fluvii sp. nov.: Two cold-adapted methanotrophs from the River Elbe and an amended description of Methylovulum psychrotolerans strain Eb1.</title>
        <authorList>
            <person name="Bussmann I.K."/>
            <person name="Klings K.-W."/>
            <person name="Warnstedt J."/>
            <person name="Hoppert M."/>
            <person name="Saborowski A."/>
            <person name="Horn F."/>
            <person name="Liebner S."/>
        </authorList>
    </citation>
    <scope>NUCLEOTIDE SEQUENCE [LARGE SCALE GENOMIC DNA]</scope>
    <source>
        <strain evidence="1 2">EbB</strain>
    </source>
</reference>
<name>A0ABR9D9P0_9GAMM</name>
<comment type="caution">
    <text evidence="1">The sequence shown here is derived from an EMBL/GenBank/DDBJ whole genome shotgun (WGS) entry which is preliminary data.</text>
</comment>
<organism evidence="1 2">
    <name type="scientific">Methylomonas fluvii</name>
    <dbReference type="NCBI Taxonomy" id="1854564"/>
    <lineage>
        <taxon>Bacteria</taxon>
        <taxon>Pseudomonadati</taxon>
        <taxon>Pseudomonadota</taxon>
        <taxon>Gammaproteobacteria</taxon>
        <taxon>Methylococcales</taxon>
        <taxon>Methylococcaceae</taxon>
        <taxon>Methylomonas</taxon>
    </lineage>
</organism>
<dbReference type="Proteomes" id="UP000641152">
    <property type="component" value="Unassembled WGS sequence"/>
</dbReference>
<evidence type="ECO:0000313" key="2">
    <source>
        <dbReference type="Proteomes" id="UP000641152"/>
    </source>
</evidence>